<feature type="transmembrane region" description="Helical" evidence="2">
    <location>
        <begin position="141"/>
        <end position="163"/>
    </location>
</feature>
<feature type="transmembrane region" description="Helical" evidence="2">
    <location>
        <begin position="295"/>
        <end position="312"/>
    </location>
</feature>
<feature type="transmembrane region" description="Helical" evidence="2">
    <location>
        <begin position="12"/>
        <end position="31"/>
    </location>
</feature>
<keyword evidence="4" id="KW-1185">Reference proteome</keyword>
<feature type="transmembrane region" description="Helical" evidence="2">
    <location>
        <begin position="539"/>
        <end position="557"/>
    </location>
</feature>
<evidence type="ECO:0000313" key="3">
    <source>
        <dbReference type="EMBL" id="EWM54697.1"/>
    </source>
</evidence>
<feature type="transmembrane region" description="Helical" evidence="2">
    <location>
        <begin position="270"/>
        <end position="288"/>
    </location>
</feature>
<organism evidence="3 4">
    <name type="scientific">Ruminococcus flavefaciens 007c</name>
    <dbReference type="NCBI Taxonomy" id="1341157"/>
    <lineage>
        <taxon>Bacteria</taxon>
        <taxon>Bacillati</taxon>
        <taxon>Bacillota</taxon>
        <taxon>Clostridia</taxon>
        <taxon>Eubacteriales</taxon>
        <taxon>Oscillospiraceae</taxon>
        <taxon>Ruminococcus</taxon>
    </lineage>
</organism>
<proteinExistence type="predicted"/>
<feature type="transmembrane region" description="Helical" evidence="2">
    <location>
        <begin position="510"/>
        <end position="532"/>
    </location>
</feature>
<feature type="transmembrane region" description="Helical" evidence="2">
    <location>
        <begin position="98"/>
        <end position="120"/>
    </location>
</feature>
<evidence type="ECO:0008006" key="5">
    <source>
        <dbReference type="Google" id="ProtNLM"/>
    </source>
</evidence>
<dbReference type="EMBL" id="ATAX01000009">
    <property type="protein sequence ID" value="EWM54697.1"/>
    <property type="molecule type" value="Genomic_DNA"/>
</dbReference>
<name>W7V1Q8_RUMFL</name>
<feature type="transmembrane region" description="Helical" evidence="2">
    <location>
        <begin position="340"/>
        <end position="358"/>
    </location>
</feature>
<sequence length="632" mass="71823">MKNQNSPKTLADLKWLPYLLSALGAVAFSQYFCLKSSSHFTLLFALLMFPLFRKRYSRGNGFTKSSAICGALFSLFTIGSALIGQEQIQPTFSKLEQFSPFIATFIMFFFFYEALCFVLLQKLETITLTADRAEPSAQSKLKVFFGSMAVMLIMWLPFLLYSYPAVMTEDSIWQLQQAAGLKPLNNHHPVFHTLIIRLTFNIGKLIFGDDTRAVLVCTVTQQLFLSACFAYLIETLYKFKAKKCLIIGSLLFYCIPVYHGMYSVTMWKDVWFGGIIAVMSALIWRLLCKEKKFRLSAAEAVILFVFSVAMCLMRSNGLYAYPLLLIGSIFVFFRRSKLTIAVMAASLAAAVIINGPVYKAMNVEPGDVIDPLSIPDQQIAAVAANPNNLTPEQKELLSKVIEIDKIDDMYTYFISNPIHDLIREKNNQQYIAEHKSEFLKLWADLGMAYPEKYFRAYINQTSGYWFPDIQYWVTSTSCFTEGFDIKPESKAGFMTDTLTFYINSYIETPFLGLVWSIGMGVWVFLFMTGAAMRRHRRSVFLVYLPVMAIWLTLLAATPVHAEFRYIYCLFTAMPLFCAIPCMDTKICAEASEVKEKISENTDVKVTAEVHDDTDEAEEVAKELTDHPESTEQ</sequence>
<feature type="region of interest" description="Disordered" evidence="1">
    <location>
        <begin position="604"/>
        <end position="632"/>
    </location>
</feature>
<dbReference type="RefSeq" id="WP_037297073.1">
    <property type="nucleotide sequence ID" value="NZ_ATAX01000009.1"/>
</dbReference>
<dbReference type="PATRIC" id="fig|1341157.4.peg.575"/>
<dbReference type="AlphaFoldDB" id="W7V1Q8"/>
<feature type="transmembrane region" description="Helical" evidence="2">
    <location>
        <begin position="318"/>
        <end position="333"/>
    </location>
</feature>
<evidence type="ECO:0000256" key="2">
    <source>
        <dbReference type="SAM" id="Phobius"/>
    </source>
</evidence>
<accession>W7V1Q8</accession>
<dbReference type="InterPro" id="IPR046062">
    <property type="entry name" value="DUF6020"/>
</dbReference>
<dbReference type="Pfam" id="PF19484">
    <property type="entry name" value="DUF6020"/>
    <property type="match status" value="1"/>
</dbReference>
<comment type="caution">
    <text evidence="3">The sequence shown here is derived from an EMBL/GenBank/DDBJ whole genome shotgun (WGS) entry which is preliminary data.</text>
</comment>
<evidence type="ECO:0000313" key="4">
    <source>
        <dbReference type="Proteomes" id="UP000019365"/>
    </source>
</evidence>
<keyword evidence="2" id="KW-0472">Membrane</keyword>
<protein>
    <recommendedName>
        <fullName evidence="5">Glycosyltransferase RgtA/B/C/D-like domain-containing protein</fullName>
    </recommendedName>
</protein>
<feature type="transmembrane region" description="Helical" evidence="2">
    <location>
        <begin position="213"/>
        <end position="233"/>
    </location>
</feature>
<evidence type="ECO:0000256" key="1">
    <source>
        <dbReference type="SAM" id="MobiDB-lite"/>
    </source>
</evidence>
<keyword evidence="2" id="KW-0812">Transmembrane</keyword>
<reference evidence="3 4" key="1">
    <citation type="journal article" date="2014" name="PLoS ONE">
        <title>Rumen cellulosomics: divergent fiber-degrading strategies revealed by comparative genome-wide analysis of six ruminococcal strains.</title>
        <authorList>
            <person name="Dassa B."/>
            <person name="Borovok I."/>
            <person name="Ruimy-Israeli V."/>
            <person name="Lamed R."/>
            <person name="Flint H.J."/>
            <person name="Duncan S.H."/>
            <person name="Henrissat B."/>
            <person name="Coutinho P."/>
            <person name="Morrison M."/>
            <person name="Mosoni P."/>
            <person name="Yeoman C.J."/>
            <person name="White B.A."/>
            <person name="Bayer E.A."/>
        </authorList>
    </citation>
    <scope>NUCLEOTIDE SEQUENCE [LARGE SCALE GENOMIC DNA]</scope>
    <source>
        <strain evidence="3 4">007c</strain>
    </source>
</reference>
<dbReference type="OrthoDB" id="3035992at2"/>
<feature type="transmembrane region" description="Helical" evidence="2">
    <location>
        <begin position="65"/>
        <end position="83"/>
    </location>
</feature>
<feature type="compositionally biased region" description="Basic and acidic residues" evidence="1">
    <location>
        <begin position="618"/>
        <end position="632"/>
    </location>
</feature>
<feature type="transmembrane region" description="Helical" evidence="2">
    <location>
        <begin position="245"/>
        <end position="264"/>
    </location>
</feature>
<dbReference type="Proteomes" id="UP000019365">
    <property type="component" value="Unassembled WGS sequence"/>
</dbReference>
<gene>
    <name evidence="3" type="ORF">RF007C_02135</name>
</gene>
<dbReference type="eggNOG" id="ENOG5030JCJ">
    <property type="taxonomic scope" value="Bacteria"/>
</dbReference>
<keyword evidence="2" id="KW-1133">Transmembrane helix</keyword>